<evidence type="ECO:0000313" key="1">
    <source>
        <dbReference type="EMBL" id="MCB8611586.1"/>
    </source>
</evidence>
<name>A0AAW4VXD9_9FIRM</name>
<sequence length="36" mass="4053">MMAIPNLISITLLSGQVVKMTGEYLGRHDIKRKIPK</sequence>
<proteinExistence type="predicted"/>
<protein>
    <submittedName>
        <fullName evidence="1">Uncharacterized protein</fullName>
    </submittedName>
</protein>
<gene>
    <name evidence="1" type="ORF">LJD69_13415</name>
</gene>
<dbReference type="EMBL" id="JAJDKZ010000175">
    <property type="protein sequence ID" value="MCB8611586.1"/>
    <property type="molecule type" value="Genomic_DNA"/>
</dbReference>
<accession>A0AAW4VXD9</accession>
<comment type="caution">
    <text evidence="1">The sequence shown here is derived from an EMBL/GenBank/DDBJ whole genome shotgun (WGS) entry which is preliminary data.</text>
</comment>
<dbReference type="AlphaFoldDB" id="A0AAW4VXD9"/>
<organism evidence="1 2">
    <name type="scientific">Faecalibacillus faecis</name>
    <dbReference type="NCBI Taxonomy" id="1982628"/>
    <lineage>
        <taxon>Bacteria</taxon>
        <taxon>Bacillati</taxon>
        <taxon>Bacillota</taxon>
        <taxon>Erysipelotrichia</taxon>
        <taxon>Erysipelotrichales</taxon>
        <taxon>Coprobacillaceae</taxon>
        <taxon>Faecalibacillus</taxon>
    </lineage>
</organism>
<dbReference type="Proteomes" id="UP001198439">
    <property type="component" value="Unassembled WGS sequence"/>
</dbReference>
<reference evidence="1" key="1">
    <citation type="submission" date="2021-10" db="EMBL/GenBank/DDBJ databases">
        <title>Collection of gut derived symbiotic bacterial strains cultured from healthy donors.</title>
        <authorList>
            <person name="Lin H."/>
            <person name="Littmann E."/>
            <person name="Kohout C."/>
            <person name="Pamer E.G."/>
        </authorList>
    </citation>
    <scope>NUCLEOTIDE SEQUENCE</scope>
    <source>
        <strain evidence="1">DFI.4.48</strain>
    </source>
</reference>
<evidence type="ECO:0000313" key="2">
    <source>
        <dbReference type="Proteomes" id="UP001198439"/>
    </source>
</evidence>